<reference evidence="4" key="1">
    <citation type="submission" date="2016-11" db="EMBL/GenBank/DDBJ databases">
        <title>Mesorhizobium oceanicum sp. nov., isolated from deep seawater in South China Sea.</title>
        <authorList>
            <person name="Fu G.-Y."/>
        </authorList>
    </citation>
    <scope>NUCLEOTIDE SEQUENCE [LARGE SCALE GENOMIC DNA]</scope>
    <source>
        <strain evidence="4">B7</strain>
    </source>
</reference>
<dbReference type="InterPro" id="IPR036291">
    <property type="entry name" value="NAD(P)-bd_dom_sf"/>
</dbReference>
<dbReference type="InterPro" id="IPR025695">
    <property type="entry name" value="DoxX-like"/>
</dbReference>
<evidence type="ECO:0000256" key="1">
    <source>
        <dbReference type="SAM" id="Phobius"/>
    </source>
</evidence>
<dbReference type="STRING" id="1670800.BSQ44_16045"/>
<protein>
    <submittedName>
        <fullName evidence="3">Oxidoreductase</fullName>
    </submittedName>
</protein>
<name>A0A1L3STS0_9HYPH</name>
<dbReference type="Pfam" id="PF13460">
    <property type="entry name" value="NAD_binding_10"/>
    <property type="match status" value="1"/>
</dbReference>
<dbReference type="RefSeq" id="WP_072605944.1">
    <property type="nucleotide sequence ID" value="NZ_CP018171.1"/>
</dbReference>
<keyword evidence="4" id="KW-1185">Reference proteome</keyword>
<evidence type="ECO:0000313" key="4">
    <source>
        <dbReference type="Proteomes" id="UP000182840"/>
    </source>
</evidence>
<dbReference type="EMBL" id="CP018171">
    <property type="protein sequence ID" value="APH72702.1"/>
    <property type="molecule type" value="Genomic_DNA"/>
</dbReference>
<gene>
    <name evidence="3" type="ORF">BSQ44_16045</name>
</gene>
<dbReference type="AlphaFoldDB" id="A0A1L3STS0"/>
<dbReference type="InterPro" id="IPR051207">
    <property type="entry name" value="ComplexI_NDUFA9_subunit"/>
</dbReference>
<organism evidence="3 4">
    <name type="scientific">Aquibium oceanicum</name>
    <dbReference type="NCBI Taxonomy" id="1670800"/>
    <lineage>
        <taxon>Bacteria</taxon>
        <taxon>Pseudomonadati</taxon>
        <taxon>Pseudomonadota</taxon>
        <taxon>Alphaproteobacteria</taxon>
        <taxon>Hyphomicrobiales</taxon>
        <taxon>Phyllobacteriaceae</taxon>
        <taxon>Aquibium</taxon>
    </lineage>
</organism>
<dbReference type="GO" id="GO:0044877">
    <property type="term" value="F:protein-containing complex binding"/>
    <property type="evidence" value="ECO:0007669"/>
    <property type="project" value="TreeGrafter"/>
</dbReference>
<feature type="transmembrane region" description="Helical" evidence="1">
    <location>
        <begin position="407"/>
        <end position="424"/>
    </location>
</feature>
<dbReference type="InterPro" id="IPR016040">
    <property type="entry name" value="NAD(P)-bd_dom"/>
</dbReference>
<sequence length="427" mass="44199">MRILILGGSGFIGIAVAKALSDRGHAVAALARDVEAASRRLPRIDWIAADLVDLATPDAWIAMLKGFDAVVNCAGVLQDTARDDVAKVQERAMRALYEAAAPAGLRMIVQVSARTGGSGGGTPFLATKRRADDALKASGIPFVILRPAVVIGRNAYGGSALLRALAAFPRVTPLVHAETPMQFLSMDDLVSAVADSLDGTMASGSDLYLAAGETLTLAQAVSLHRRWLGLPEAPVLHVPAVIAGSTSLIADLLGRLGWRSPLRSTAMLVARGGVTGDTETADDRLATLAETLAINPAGVQDLWFARLYLAKPLVFGTVAAFWIASGVIALAGWSASAGQLSAAGFPPAAAAVVTLTTSLADILLGVGAVVRRFASAALKGMIGLSVIYLLAATALTPELWLEPLGPLVKVFPSIVLALVALAILEER</sequence>
<dbReference type="Pfam" id="PF13781">
    <property type="entry name" value="DoxX_3"/>
    <property type="match status" value="1"/>
</dbReference>
<feature type="transmembrane region" description="Helical" evidence="1">
    <location>
        <begin position="235"/>
        <end position="254"/>
    </location>
</feature>
<dbReference type="PANTHER" id="PTHR12126">
    <property type="entry name" value="NADH-UBIQUINONE OXIDOREDUCTASE 39 KDA SUBUNIT-RELATED"/>
    <property type="match status" value="1"/>
</dbReference>
<keyword evidence="1" id="KW-1133">Transmembrane helix</keyword>
<feature type="transmembrane region" description="Helical" evidence="1">
    <location>
        <begin position="313"/>
        <end position="336"/>
    </location>
</feature>
<proteinExistence type="predicted"/>
<evidence type="ECO:0000259" key="2">
    <source>
        <dbReference type="Pfam" id="PF13460"/>
    </source>
</evidence>
<dbReference type="OrthoDB" id="5377001at2"/>
<keyword evidence="1" id="KW-0812">Transmembrane</keyword>
<dbReference type="KEGG" id="meso:BSQ44_16045"/>
<dbReference type="PANTHER" id="PTHR12126:SF11">
    <property type="entry name" value="NADH DEHYDROGENASE [UBIQUINONE] 1 ALPHA SUBCOMPLEX SUBUNIT 9, MITOCHONDRIAL"/>
    <property type="match status" value="1"/>
</dbReference>
<dbReference type="SUPFAM" id="SSF51735">
    <property type="entry name" value="NAD(P)-binding Rossmann-fold domains"/>
    <property type="match status" value="1"/>
</dbReference>
<feature type="transmembrane region" description="Helical" evidence="1">
    <location>
        <begin position="382"/>
        <end position="401"/>
    </location>
</feature>
<dbReference type="Gene3D" id="3.40.50.720">
    <property type="entry name" value="NAD(P)-binding Rossmann-like Domain"/>
    <property type="match status" value="1"/>
</dbReference>
<feature type="transmembrane region" description="Helical" evidence="1">
    <location>
        <begin position="348"/>
        <end position="370"/>
    </location>
</feature>
<dbReference type="Proteomes" id="UP000182840">
    <property type="component" value="Chromosome"/>
</dbReference>
<feature type="domain" description="NAD(P)-binding" evidence="2">
    <location>
        <begin position="7"/>
        <end position="150"/>
    </location>
</feature>
<evidence type="ECO:0000313" key="3">
    <source>
        <dbReference type="EMBL" id="APH72702.1"/>
    </source>
</evidence>
<accession>A0A1L3STS0</accession>
<keyword evidence="1" id="KW-0472">Membrane</keyword>